<feature type="domain" description="K Homology" evidence="4">
    <location>
        <begin position="281"/>
        <end position="355"/>
    </location>
</feature>
<dbReference type="OrthoDB" id="442947at2759"/>
<evidence type="ECO:0000259" key="4">
    <source>
        <dbReference type="SMART" id="SM00322"/>
    </source>
</evidence>
<dbReference type="AlphaFoldDB" id="A0A8J6C5M7"/>
<dbReference type="Gene3D" id="3.30.1370.10">
    <property type="entry name" value="K Homology domain, type 1"/>
    <property type="match status" value="5"/>
</dbReference>
<feature type="domain" description="K Homology" evidence="4">
    <location>
        <begin position="626"/>
        <end position="699"/>
    </location>
</feature>
<evidence type="ECO:0000256" key="1">
    <source>
        <dbReference type="ARBA" id="ARBA00022737"/>
    </source>
</evidence>
<protein>
    <recommendedName>
        <fullName evidence="4">K Homology domain-containing protein</fullName>
    </recommendedName>
</protein>
<keyword evidence="6" id="KW-1185">Reference proteome</keyword>
<feature type="compositionally biased region" description="Basic and acidic residues" evidence="3">
    <location>
        <begin position="850"/>
        <end position="863"/>
    </location>
</feature>
<keyword evidence="1" id="KW-0677">Repeat</keyword>
<dbReference type="Proteomes" id="UP000751190">
    <property type="component" value="Unassembled WGS sequence"/>
</dbReference>
<feature type="compositionally biased region" description="Gly residues" evidence="3">
    <location>
        <begin position="604"/>
        <end position="615"/>
    </location>
</feature>
<evidence type="ECO:0000256" key="2">
    <source>
        <dbReference type="PROSITE-ProRule" id="PRU00117"/>
    </source>
</evidence>
<dbReference type="InterPro" id="IPR004088">
    <property type="entry name" value="KH_dom_type_1"/>
</dbReference>
<organism evidence="5 6">
    <name type="scientific">Diacronema lutheri</name>
    <name type="common">Unicellular marine alga</name>
    <name type="synonym">Monochrysis lutheri</name>
    <dbReference type="NCBI Taxonomy" id="2081491"/>
    <lineage>
        <taxon>Eukaryota</taxon>
        <taxon>Haptista</taxon>
        <taxon>Haptophyta</taxon>
        <taxon>Pavlovophyceae</taxon>
        <taxon>Pavlovales</taxon>
        <taxon>Pavlovaceae</taxon>
        <taxon>Diacronema</taxon>
    </lineage>
</organism>
<proteinExistence type="predicted"/>
<dbReference type="InterPro" id="IPR036612">
    <property type="entry name" value="KH_dom_type_1_sf"/>
</dbReference>
<accession>A0A8J6C5M7</accession>
<feature type="region of interest" description="Disordered" evidence="3">
    <location>
        <begin position="375"/>
        <end position="430"/>
    </location>
</feature>
<feature type="region of interest" description="Disordered" evidence="3">
    <location>
        <begin position="826"/>
        <end position="863"/>
    </location>
</feature>
<name>A0A8J6C5M7_DIALT</name>
<feature type="region of interest" description="Disordered" evidence="3">
    <location>
        <begin position="1"/>
        <end position="76"/>
    </location>
</feature>
<dbReference type="GO" id="GO:0003723">
    <property type="term" value="F:RNA binding"/>
    <property type="evidence" value="ECO:0007669"/>
    <property type="project" value="UniProtKB-UniRule"/>
</dbReference>
<dbReference type="InterPro" id="IPR004087">
    <property type="entry name" value="KH_dom"/>
</dbReference>
<dbReference type="PROSITE" id="PS50084">
    <property type="entry name" value="KH_TYPE_1"/>
    <property type="match status" value="5"/>
</dbReference>
<reference evidence="5" key="1">
    <citation type="submission" date="2021-05" db="EMBL/GenBank/DDBJ databases">
        <title>The genome of the haptophyte Pavlova lutheri (Diacronema luteri, Pavlovales) - a model for lipid biosynthesis in eukaryotic algae.</title>
        <authorList>
            <person name="Hulatt C.J."/>
            <person name="Posewitz M.C."/>
        </authorList>
    </citation>
    <scope>NUCLEOTIDE SEQUENCE</scope>
    <source>
        <strain evidence="5">NIVA-4/92</strain>
    </source>
</reference>
<dbReference type="OMA" id="IESECHV"/>
<evidence type="ECO:0000313" key="5">
    <source>
        <dbReference type="EMBL" id="KAG8459366.1"/>
    </source>
</evidence>
<feature type="compositionally biased region" description="Gly residues" evidence="3">
    <location>
        <begin position="41"/>
        <end position="73"/>
    </location>
</feature>
<feature type="region of interest" description="Disordered" evidence="3">
    <location>
        <begin position="699"/>
        <end position="719"/>
    </location>
</feature>
<sequence length="863" mass="88055">MSDHAAKRWRTGSDDDYVSHGPDASGHDRGGYDDDGRRAQHGGGMGGMLGGGGGGGGGGAGDDGGGGVMGGMGELQLPPGAMEQFMLTPEFAHFSQHMIDGFKAQNQPPPDAETIREQYRAWKMQQLLQFRQRQQLMLAQQLMAQQLMVQQQQQQQQQQHAGSKRSSAEAGITAGVGHDGEQYRGGDRGGEKISFRVPADAVGTIMGSKGVRVKEIQHESGARVFVNRDEEPGTNERVVHITGTREAIEHARRLVEIRLSEWRADGGGKTSGPGMQLGTGESELEVLHVPSVAVGFLIGTGGSAIHALQEESRARVSVSAGPDTLVDGQQSRAVTITGRREAVDAAKELISARVALFNTSSVESRAANSLLRADGETDAVGSGWRSPQDGARGGGGGGGDGGDGGGGDGGDGGDGGGGGNASDDEGGDGPLIVRIEERDAIGYIIGRAGSIVNAIEVEHGVRIKLDREAQPVELRISGGAERSCQKAKEAVLRRLDEWRNLPAGAAPGGRGEDQTVFVPMPRPSLGFIIGKGGASIGAIESECHVRMSVMRDHVPPGVQVVGPSSGVERARAQLFERLDEWKANGPPQPSGRDGRRGDDWYAQSGGGGATGGSGAGAAAPPRPSGPTTTLEVLIPDRLVRHVIGNRGSKIDSIEAETGVRIKIPKDEPLIGPDECKRVLITGTPAACAAARWLAEEAAFREEGGPPRDRDQQQWRGGGGMGGFGSGGVGSGGFGGTGMWGGAGMDGRGSRMAGGGGGSGGGRLMGGMGSDAGPMGAGGAAAMWGAGAGANPAQAQLAMAMMMRNMAAAGGMGMGGMGMGPMGMMGGSVGFGGGRGGPGPGGSGGPGGGRPRQDGFRDGGRGRR</sequence>
<feature type="compositionally biased region" description="Basic and acidic residues" evidence="3">
    <location>
        <begin position="699"/>
        <end position="712"/>
    </location>
</feature>
<feature type="compositionally biased region" description="Gly residues" evidence="3">
    <location>
        <begin position="826"/>
        <end position="849"/>
    </location>
</feature>
<feature type="domain" description="K Homology" evidence="4">
    <location>
        <begin position="512"/>
        <end position="579"/>
    </location>
</feature>
<dbReference type="Pfam" id="PF00013">
    <property type="entry name" value="KH_1"/>
    <property type="match status" value="5"/>
</dbReference>
<feature type="compositionally biased region" description="Gly residues" evidence="3">
    <location>
        <begin position="391"/>
        <end position="420"/>
    </location>
</feature>
<keyword evidence="2" id="KW-0694">RNA-binding</keyword>
<dbReference type="EMBL" id="JAGTXO010000041">
    <property type="protein sequence ID" value="KAG8459366.1"/>
    <property type="molecule type" value="Genomic_DNA"/>
</dbReference>
<dbReference type="CDD" id="cd00105">
    <property type="entry name" value="KH-I"/>
    <property type="match status" value="4"/>
</dbReference>
<gene>
    <name evidence="5" type="ORF">KFE25_013002</name>
</gene>
<evidence type="ECO:0000256" key="3">
    <source>
        <dbReference type="SAM" id="MobiDB-lite"/>
    </source>
</evidence>
<feature type="compositionally biased region" description="Basic and acidic residues" evidence="3">
    <location>
        <begin position="25"/>
        <end position="38"/>
    </location>
</feature>
<dbReference type="SMART" id="SM00322">
    <property type="entry name" value="KH"/>
    <property type="match status" value="5"/>
</dbReference>
<dbReference type="PANTHER" id="PTHR10288">
    <property type="entry name" value="KH DOMAIN CONTAINING RNA BINDING PROTEIN"/>
    <property type="match status" value="1"/>
</dbReference>
<feature type="domain" description="K Homology" evidence="4">
    <location>
        <begin position="189"/>
        <end position="260"/>
    </location>
</feature>
<feature type="region of interest" description="Disordered" evidence="3">
    <location>
        <begin position="578"/>
        <end position="629"/>
    </location>
</feature>
<comment type="caution">
    <text evidence="5">The sequence shown here is derived from an EMBL/GenBank/DDBJ whole genome shotgun (WGS) entry which is preliminary data.</text>
</comment>
<feature type="domain" description="K Homology" evidence="4">
    <location>
        <begin position="427"/>
        <end position="496"/>
    </location>
</feature>
<evidence type="ECO:0000313" key="6">
    <source>
        <dbReference type="Proteomes" id="UP000751190"/>
    </source>
</evidence>
<dbReference type="SUPFAM" id="SSF54791">
    <property type="entry name" value="Eukaryotic type KH-domain (KH-domain type I)"/>
    <property type="match status" value="5"/>
</dbReference>